<reference evidence="4 5" key="1">
    <citation type="submission" date="2020-08" db="EMBL/GenBank/DDBJ databases">
        <title>Genomic Encyclopedia of Type Strains, Phase IV (KMG-V): Genome sequencing to study the core and pangenomes of soil and plant-associated prokaryotes.</title>
        <authorList>
            <person name="Whitman W."/>
        </authorList>
    </citation>
    <scope>NUCLEOTIDE SEQUENCE [LARGE SCALE GENOMIC DNA]</scope>
    <source>
        <strain evidence="4 5">SEMIA 4084</strain>
    </source>
</reference>
<feature type="compositionally biased region" description="Polar residues" evidence="1">
    <location>
        <begin position="39"/>
        <end position="48"/>
    </location>
</feature>
<name>A0A7W8U939_9HYPH</name>
<evidence type="ECO:0000313" key="5">
    <source>
        <dbReference type="Proteomes" id="UP000585507"/>
    </source>
</evidence>
<dbReference type="InterPro" id="IPR002048">
    <property type="entry name" value="EF_hand_dom"/>
</dbReference>
<feature type="region of interest" description="Disordered" evidence="1">
    <location>
        <begin position="26"/>
        <end position="55"/>
    </location>
</feature>
<dbReference type="Proteomes" id="UP000585507">
    <property type="component" value="Unassembled WGS sequence"/>
</dbReference>
<dbReference type="PROSITE" id="PS00018">
    <property type="entry name" value="EF_HAND_1"/>
    <property type="match status" value="1"/>
</dbReference>
<dbReference type="InterPro" id="IPR018247">
    <property type="entry name" value="EF_Hand_1_Ca_BS"/>
</dbReference>
<feature type="chain" id="PRO_5030562403" evidence="2">
    <location>
        <begin position="26"/>
        <end position="140"/>
    </location>
</feature>
<dbReference type="CDD" id="cd00051">
    <property type="entry name" value="EFh"/>
    <property type="match status" value="1"/>
</dbReference>
<sequence length="140" mass="15023">MTSAKLTRGAIVFALIAIGSTSVVGAQTGDTDPHHPEANSGQATQTPDANADARQDQGTQFGQFGMMGRNMMHPGMMGGMPMGAMRGHMMKIMFAIADADGDGALSFEEVSTIHKRIFDRVDADKNAKVTPEEMQTFMRE</sequence>
<protein>
    <submittedName>
        <fullName evidence="4">Putative lipid-binding transport protein (Tim44 family)</fullName>
    </submittedName>
</protein>
<keyword evidence="2" id="KW-0732">Signal</keyword>
<dbReference type="GO" id="GO:0005509">
    <property type="term" value="F:calcium ion binding"/>
    <property type="evidence" value="ECO:0007669"/>
    <property type="project" value="InterPro"/>
</dbReference>
<dbReference type="SUPFAM" id="SSF47473">
    <property type="entry name" value="EF-hand"/>
    <property type="match status" value="1"/>
</dbReference>
<evidence type="ECO:0000259" key="3">
    <source>
        <dbReference type="PROSITE" id="PS50222"/>
    </source>
</evidence>
<feature type="signal peptide" evidence="2">
    <location>
        <begin position="1"/>
        <end position="25"/>
    </location>
</feature>
<evidence type="ECO:0000256" key="1">
    <source>
        <dbReference type="SAM" id="MobiDB-lite"/>
    </source>
</evidence>
<dbReference type="EMBL" id="JACHBK010000003">
    <property type="protein sequence ID" value="MBB5534988.1"/>
    <property type="molecule type" value="Genomic_DNA"/>
</dbReference>
<proteinExistence type="predicted"/>
<dbReference type="Pfam" id="PF13202">
    <property type="entry name" value="EF-hand_5"/>
    <property type="match status" value="2"/>
</dbReference>
<gene>
    <name evidence="4" type="ORF">GGD55_001671</name>
</gene>
<dbReference type="AlphaFoldDB" id="A0A7W8U939"/>
<accession>A0A7W8U939</accession>
<dbReference type="Gene3D" id="1.10.238.10">
    <property type="entry name" value="EF-hand"/>
    <property type="match status" value="1"/>
</dbReference>
<evidence type="ECO:0000256" key="2">
    <source>
        <dbReference type="SAM" id="SignalP"/>
    </source>
</evidence>
<comment type="caution">
    <text evidence="4">The sequence shown here is derived from an EMBL/GenBank/DDBJ whole genome shotgun (WGS) entry which is preliminary data.</text>
</comment>
<keyword evidence="5" id="KW-1185">Reference proteome</keyword>
<dbReference type="RefSeq" id="WP_018324438.1">
    <property type="nucleotide sequence ID" value="NZ_JACHBK010000003.1"/>
</dbReference>
<dbReference type="InterPro" id="IPR011992">
    <property type="entry name" value="EF-hand-dom_pair"/>
</dbReference>
<evidence type="ECO:0000313" key="4">
    <source>
        <dbReference type="EMBL" id="MBB5534988.1"/>
    </source>
</evidence>
<feature type="domain" description="EF-hand" evidence="3">
    <location>
        <begin position="85"/>
        <end position="120"/>
    </location>
</feature>
<dbReference type="PROSITE" id="PS50222">
    <property type="entry name" value="EF_HAND_2"/>
    <property type="match status" value="1"/>
</dbReference>
<organism evidence="4 5">
    <name type="scientific">Rhizobium giardinii</name>
    <dbReference type="NCBI Taxonomy" id="56731"/>
    <lineage>
        <taxon>Bacteria</taxon>
        <taxon>Pseudomonadati</taxon>
        <taxon>Pseudomonadota</taxon>
        <taxon>Alphaproteobacteria</taxon>
        <taxon>Hyphomicrobiales</taxon>
        <taxon>Rhizobiaceae</taxon>
        <taxon>Rhizobium/Agrobacterium group</taxon>
        <taxon>Rhizobium</taxon>
    </lineage>
</organism>